<reference evidence="2" key="1">
    <citation type="journal article" date="2022" name="Mol. Ecol. Resour.">
        <title>The genomes of chicory, endive, great burdock and yacon provide insights into Asteraceae palaeo-polyploidization history and plant inulin production.</title>
        <authorList>
            <person name="Fan W."/>
            <person name="Wang S."/>
            <person name="Wang H."/>
            <person name="Wang A."/>
            <person name="Jiang F."/>
            <person name="Liu H."/>
            <person name="Zhao H."/>
            <person name="Xu D."/>
            <person name="Zhang Y."/>
        </authorList>
    </citation>
    <scope>NUCLEOTIDE SEQUENCE [LARGE SCALE GENOMIC DNA]</scope>
    <source>
        <strain evidence="2">cv. Yunnan</strain>
    </source>
</reference>
<evidence type="ECO:0000313" key="1">
    <source>
        <dbReference type="EMBL" id="KAI3754672.1"/>
    </source>
</evidence>
<reference evidence="1 2" key="2">
    <citation type="journal article" date="2022" name="Mol. Ecol. Resour.">
        <title>The genomes of chicory, endive, great burdock and yacon provide insights into Asteraceae paleo-polyploidization history and plant inulin production.</title>
        <authorList>
            <person name="Fan W."/>
            <person name="Wang S."/>
            <person name="Wang H."/>
            <person name="Wang A."/>
            <person name="Jiang F."/>
            <person name="Liu H."/>
            <person name="Zhao H."/>
            <person name="Xu D."/>
            <person name="Zhang Y."/>
        </authorList>
    </citation>
    <scope>NUCLEOTIDE SEQUENCE [LARGE SCALE GENOMIC DNA]</scope>
    <source>
        <strain evidence="2">cv. Yunnan</strain>
        <tissue evidence="1">Leaves</tissue>
    </source>
</reference>
<protein>
    <submittedName>
        <fullName evidence="1">Uncharacterized protein</fullName>
    </submittedName>
</protein>
<organism evidence="1 2">
    <name type="scientific">Smallanthus sonchifolius</name>
    <dbReference type="NCBI Taxonomy" id="185202"/>
    <lineage>
        <taxon>Eukaryota</taxon>
        <taxon>Viridiplantae</taxon>
        <taxon>Streptophyta</taxon>
        <taxon>Embryophyta</taxon>
        <taxon>Tracheophyta</taxon>
        <taxon>Spermatophyta</taxon>
        <taxon>Magnoliopsida</taxon>
        <taxon>eudicotyledons</taxon>
        <taxon>Gunneridae</taxon>
        <taxon>Pentapetalae</taxon>
        <taxon>asterids</taxon>
        <taxon>campanulids</taxon>
        <taxon>Asterales</taxon>
        <taxon>Asteraceae</taxon>
        <taxon>Asteroideae</taxon>
        <taxon>Heliantheae alliance</taxon>
        <taxon>Millerieae</taxon>
        <taxon>Smallanthus</taxon>
    </lineage>
</organism>
<comment type="caution">
    <text evidence="1">The sequence shown here is derived from an EMBL/GenBank/DDBJ whole genome shotgun (WGS) entry which is preliminary data.</text>
</comment>
<keyword evidence="2" id="KW-1185">Reference proteome</keyword>
<gene>
    <name evidence="1" type="ORF">L1987_54459</name>
</gene>
<accession>A0ACB9E793</accession>
<evidence type="ECO:0000313" key="2">
    <source>
        <dbReference type="Proteomes" id="UP001056120"/>
    </source>
</evidence>
<sequence length="106" mass="12001">MDVGPKLVISYLFNDTTRSYCQLHRPEDSTVLVSLACGSLSRIASSIYSEPFEIKGYVDISEVETCSTLLQERNGRSSVRRTYQLSFAYKLKTILNNKKVEPTERG</sequence>
<name>A0ACB9E793_9ASTR</name>
<dbReference type="Proteomes" id="UP001056120">
    <property type="component" value="Linkage Group LG18"/>
</dbReference>
<dbReference type="EMBL" id="CM042035">
    <property type="protein sequence ID" value="KAI3754672.1"/>
    <property type="molecule type" value="Genomic_DNA"/>
</dbReference>
<proteinExistence type="predicted"/>